<evidence type="ECO:0000256" key="11">
    <source>
        <dbReference type="ARBA" id="ARBA00029986"/>
    </source>
</evidence>
<keyword evidence="8 12" id="KW-0413">Isomerase</keyword>
<feature type="compositionally biased region" description="Basic and acidic residues" evidence="15">
    <location>
        <begin position="451"/>
        <end position="462"/>
    </location>
</feature>
<dbReference type="PANTHER" id="PTHR30560">
    <property type="entry name" value="TRIGGER FACTOR CHAPERONE AND PEPTIDYL-PROLYL CIS/TRANS ISOMERASE"/>
    <property type="match status" value="1"/>
</dbReference>
<evidence type="ECO:0000256" key="14">
    <source>
        <dbReference type="RuleBase" id="RU003914"/>
    </source>
</evidence>
<dbReference type="GO" id="GO:0003755">
    <property type="term" value="F:peptidyl-prolyl cis-trans isomerase activity"/>
    <property type="evidence" value="ECO:0007669"/>
    <property type="project" value="UniProtKB-UniRule"/>
</dbReference>
<dbReference type="GO" id="GO:0043022">
    <property type="term" value="F:ribosome binding"/>
    <property type="evidence" value="ECO:0007669"/>
    <property type="project" value="TreeGrafter"/>
</dbReference>
<feature type="region of interest" description="Disordered" evidence="15">
    <location>
        <begin position="436"/>
        <end position="493"/>
    </location>
</feature>
<evidence type="ECO:0000256" key="3">
    <source>
        <dbReference type="ARBA" id="ARBA00013194"/>
    </source>
</evidence>
<dbReference type="Gene3D" id="3.10.50.40">
    <property type="match status" value="1"/>
</dbReference>
<dbReference type="Pfam" id="PF05697">
    <property type="entry name" value="Trigger_N"/>
    <property type="match status" value="1"/>
</dbReference>
<dbReference type="PANTHER" id="PTHR30560:SF3">
    <property type="entry name" value="TRIGGER FACTOR-LIKE PROTEIN TIG, CHLOROPLASTIC"/>
    <property type="match status" value="1"/>
</dbReference>
<gene>
    <name evidence="12 17" type="primary">tig</name>
    <name evidence="17" type="ORF">GCM10016234_10800</name>
</gene>
<dbReference type="EC" id="5.2.1.8" evidence="3 12"/>
<dbReference type="GO" id="GO:0051301">
    <property type="term" value="P:cell division"/>
    <property type="evidence" value="ECO:0007669"/>
    <property type="project" value="UniProtKB-KW"/>
</dbReference>
<comment type="similarity">
    <text evidence="2 12 14">Belongs to the FKBP-type PPIase family. Tig subfamily.</text>
</comment>
<evidence type="ECO:0000256" key="5">
    <source>
        <dbReference type="ARBA" id="ARBA00022618"/>
    </source>
</evidence>
<comment type="catalytic activity">
    <reaction evidence="1 12 13">
        <text>[protein]-peptidylproline (omega=180) = [protein]-peptidylproline (omega=0)</text>
        <dbReference type="Rhea" id="RHEA:16237"/>
        <dbReference type="Rhea" id="RHEA-COMP:10747"/>
        <dbReference type="Rhea" id="RHEA-COMP:10748"/>
        <dbReference type="ChEBI" id="CHEBI:83833"/>
        <dbReference type="ChEBI" id="CHEBI:83834"/>
        <dbReference type="EC" id="5.2.1.8"/>
    </reaction>
</comment>
<proteinExistence type="inferred from homology"/>
<dbReference type="GO" id="GO:0043335">
    <property type="term" value="P:protein unfolding"/>
    <property type="evidence" value="ECO:0007669"/>
    <property type="project" value="TreeGrafter"/>
</dbReference>
<name>A0A8J3DM76_9HYPH</name>
<dbReference type="InterPro" id="IPR037041">
    <property type="entry name" value="Trigger_fac_C_sf"/>
</dbReference>
<dbReference type="InterPro" id="IPR036611">
    <property type="entry name" value="Trigger_fac_ribosome-bd_sf"/>
</dbReference>
<dbReference type="SUPFAM" id="SSF54534">
    <property type="entry name" value="FKBP-like"/>
    <property type="match status" value="1"/>
</dbReference>
<dbReference type="Pfam" id="PF05698">
    <property type="entry name" value="Trigger_C"/>
    <property type="match status" value="1"/>
</dbReference>
<evidence type="ECO:0000256" key="13">
    <source>
        <dbReference type="PROSITE-ProRule" id="PRU00277"/>
    </source>
</evidence>
<sequence>MQVTETLNEGLKREIKVVVPASDMETRLNGRLSEAQGKARINGFRPGKVPMAHMRKMYGKSFMAEVVNEILNDSTRSILADRGEKAAMQPEVNMTEDEAEADKILAGKSDFEFSLAYEIIPAIELQDYSGIKVTRPVYDVADEEIEEGLQRVAESARSYETKDGAAEDGDRVTIDYLGKVDGEAFQGGQDSDAQLVLGSKQFIPGFEEQLIGAKAGDEKVINVTFPAQYNASHLAGKDATFDITVKEVSAPAKLELTDEVAKNLGIESLERLREVVKGQLESQYGQMTRQKVKRELLDALDGTYQFEAPSKLVEAEYENIWNQVQRDLQSAGQTFEDEGTTEEEAQAEYRKLAERRVRLGLVLAEIGEKAGVTISDEEMQRALFDFVRRYPGPQQQDVFDFYRKNPSALASIRAPLYEEKVVDHLLGQIDVTDKSVSKEELMSEDEAGADGETKEAAAEEKKPAKKKAAPKKKAAKADKEEGATDVEEPASEA</sequence>
<evidence type="ECO:0000256" key="15">
    <source>
        <dbReference type="SAM" id="MobiDB-lite"/>
    </source>
</evidence>
<comment type="caution">
    <text evidence="17">The sequence shown here is derived from an EMBL/GenBank/DDBJ whole genome shotgun (WGS) entry which is preliminary data.</text>
</comment>
<evidence type="ECO:0000256" key="4">
    <source>
        <dbReference type="ARBA" id="ARBA00016902"/>
    </source>
</evidence>
<comment type="domain">
    <text evidence="12">Consists of 3 domains; the N-terminus binds the ribosome, the middle domain has PPIase activity, while the C-terminus has intrinsic chaperone activity on its own.</text>
</comment>
<dbReference type="Gene3D" id="1.10.3120.10">
    <property type="entry name" value="Trigger factor, C-terminal domain"/>
    <property type="match status" value="1"/>
</dbReference>
<dbReference type="InterPro" id="IPR008881">
    <property type="entry name" value="Trigger_fac_ribosome-bd_bac"/>
</dbReference>
<keyword evidence="5 12" id="KW-0132">Cell division</keyword>
<protein>
    <recommendedName>
        <fullName evidence="4 12">Trigger factor</fullName>
        <shortName evidence="12">TF</shortName>
        <ecNumber evidence="3 12">5.2.1.8</ecNumber>
    </recommendedName>
    <alternativeName>
        <fullName evidence="11 12">PPIase</fullName>
    </alternativeName>
</protein>
<evidence type="ECO:0000256" key="7">
    <source>
        <dbReference type="ARBA" id="ARBA00023186"/>
    </source>
</evidence>
<evidence type="ECO:0000256" key="2">
    <source>
        <dbReference type="ARBA" id="ARBA00005464"/>
    </source>
</evidence>
<dbReference type="GO" id="GO:0015031">
    <property type="term" value="P:protein transport"/>
    <property type="evidence" value="ECO:0007669"/>
    <property type="project" value="UniProtKB-UniRule"/>
</dbReference>
<dbReference type="GO" id="GO:0051083">
    <property type="term" value="P:'de novo' cotranslational protein folding"/>
    <property type="evidence" value="ECO:0007669"/>
    <property type="project" value="TreeGrafter"/>
</dbReference>
<dbReference type="InterPro" id="IPR027304">
    <property type="entry name" value="Trigger_fact/SurA_dom_sf"/>
</dbReference>
<dbReference type="Gene3D" id="3.30.70.1050">
    <property type="entry name" value="Trigger factor ribosome-binding domain"/>
    <property type="match status" value="1"/>
</dbReference>
<dbReference type="GO" id="GO:0044183">
    <property type="term" value="F:protein folding chaperone"/>
    <property type="evidence" value="ECO:0007669"/>
    <property type="project" value="TreeGrafter"/>
</dbReference>
<evidence type="ECO:0000313" key="17">
    <source>
        <dbReference type="EMBL" id="GHD09739.1"/>
    </source>
</evidence>
<feature type="domain" description="PPIase FKBP-type" evidence="16">
    <location>
        <begin position="169"/>
        <end position="251"/>
    </location>
</feature>
<evidence type="ECO:0000256" key="8">
    <source>
        <dbReference type="ARBA" id="ARBA00023235"/>
    </source>
</evidence>
<reference evidence="17" key="2">
    <citation type="submission" date="2020-09" db="EMBL/GenBank/DDBJ databases">
        <authorList>
            <person name="Sun Q."/>
            <person name="Kim S."/>
        </authorList>
    </citation>
    <scope>NUCLEOTIDE SEQUENCE</scope>
    <source>
        <strain evidence="17">KCTC 42249</strain>
    </source>
</reference>
<dbReference type="AlphaFoldDB" id="A0A8J3DM76"/>
<dbReference type="Pfam" id="PF00254">
    <property type="entry name" value="FKBP_C"/>
    <property type="match status" value="1"/>
</dbReference>
<comment type="function">
    <text evidence="10 12">Involved in protein export. Acts as a chaperone by maintaining the newly synthesized protein in an open conformation. Functions as a peptidyl-prolyl cis-trans isomerase.</text>
</comment>
<keyword evidence="12" id="KW-0963">Cytoplasm</keyword>
<dbReference type="InterPro" id="IPR001179">
    <property type="entry name" value="PPIase_FKBP_dom"/>
</dbReference>
<evidence type="ECO:0000256" key="10">
    <source>
        <dbReference type="ARBA" id="ARBA00024849"/>
    </source>
</evidence>
<dbReference type="InterPro" id="IPR046357">
    <property type="entry name" value="PPIase_dom_sf"/>
</dbReference>
<dbReference type="InterPro" id="IPR008880">
    <property type="entry name" value="Trigger_fac_C"/>
</dbReference>
<dbReference type="NCBIfam" id="TIGR00115">
    <property type="entry name" value="tig"/>
    <property type="match status" value="1"/>
</dbReference>
<dbReference type="SUPFAM" id="SSF109998">
    <property type="entry name" value="Triger factor/SurA peptide-binding domain-like"/>
    <property type="match status" value="1"/>
</dbReference>
<feature type="compositionally biased region" description="Acidic residues" evidence="15">
    <location>
        <begin position="483"/>
        <end position="493"/>
    </location>
</feature>
<dbReference type="HAMAP" id="MF_00303">
    <property type="entry name" value="Trigger_factor_Tig"/>
    <property type="match status" value="1"/>
</dbReference>
<dbReference type="PIRSF" id="PIRSF003095">
    <property type="entry name" value="Trigger_factor"/>
    <property type="match status" value="1"/>
</dbReference>
<evidence type="ECO:0000256" key="6">
    <source>
        <dbReference type="ARBA" id="ARBA00023110"/>
    </source>
</evidence>
<keyword evidence="18" id="KW-1185">Reference proteome</keyword>
<reference evidence="17" key="1">
    <citation type="journal article" date="2014" name="Int. J. Syst. Evol. Microbiol.">
        <title>Complete genome sequence of Corynebacterium casei LMG S-19264T (=DSM 44701T), isolated from a smear-ripened cheese.</title>
        <authorList>
            <consortium name="US DOE Joint Genome Institute (JGI-PGF)"/>
            <person name="Walter F."/>
            <person name="Albersmeier A."/>
            <person name="Kalinowski J."/>
            <person name="Ruckert C."/>
        </authorList>
    </citation>
    <scope>NUCLEOTIDE SEQUENCE</scope>
    <source>
        <strain evidence="17">KCTC 42249</strain>
    </source>
</reference>
<keyword evidence="6 12" id="KW-0697">Rotamase</keyword>
<evidence type="ECO:0000256" key="12">
    <source>
        <dbReference type="HAMAP-Rule" id="MF_00303"/>
    </source>
</evidence>
<evidence type="ECO:0000256" key="1">
    <source>
        <dbReference type="ARBA" id="ARBA00000971"/>
    </source>
</evidence>
<dbReference type="Proteomes" id="UP000630142">
    <property type="component" value="Unassembled WGS sequence"/>
</dbReference>
<evidence type="ECO:0000256" key="9">
    <source>
        <dbReference type="ARBA" id="ARBA00023306"/>
    </source>
</evidence>
<accession>A0A8J3DM76</accession>
<keyword evidence="7 12" id="KW-0143">Chaperone</keyword>
<feature type="compositionally biased region" description="Basic residues" evidence="15">
    <location>
        <begin position="463"/>
        <end position="474"/>
    </location>
</feature>
<dbReference type="GO" id="GO:0005737">
    <property type="term" value="C:cytoplasm"/>
    <property type="evidence" value="ECO:0007669"/>
    <property type="project" value="UniProtKB-SubCell"/>
</dbReference>
<dbReference type="EMBL" id="BMZQ01000001">
    <property type="protein sequence ID" value="GHD09739.1"/>
    <property type="molecule type" value="Genomic_DNA"/>
</dbReference>
<dbReference type="SUPFAM" id="SSF102735">
    <property type="entry name" value="Trigger factor ribosome-binding domain"/>
    <property type="match status" value="1"/>
</dbReference>
<comment type="subcellular location">
    <subcellularLocation>
        <location evidence="12">Cytoplasm</location>
    </subcellularLocation>
    <text evidence="12">About half TF is bound to the ribosome near the polypeptide exit tunnel while the other half is free in the cytoplasm.</text>
</comment>
<organism evidence="17 18">
    <name type="scientific">Tianweitania populi</name>
    <dbReference type="NCBI Taxonomy" id="1607949"/>
    <lineage>
        <taxon>Bacteria</taxon>
        <taxon>Pseudomonadati</taxon>
        <taxon>Pseudomonadota</taxon>
        <taxon>Alphaproteobacteria</taxon>
        <taxon>Hyphomicrobiales</taxon>
        <taxon>Phyllobacteriaceae</taxon>
        <taxon>Tianweitania</taxon>
    </lineage>
</organism>
<evidence type="ECO:0000313" key="18">
    <source>
        <dbReference type="Proteomes" id="UP000630142"/>
    </source>
</evidence>
<evidence type="ECO:0000259" key="16">
    <source>
        <dbReference type="PROSITE" id="PS50059"/>
    </source>
</evidence>
<dbReference type="RefSeq" id="WP_189502286.1">
    <property type="nucleotide sequence ID" value="NZ_BMZQ01000001.1"/>
</dbReference>
<dbReference type="FunFam" id="3.10.50.40:FF:000001">
    <property type="entry name" value="Trigger factor"/>
    <property type="match status" value="1"/>
</dbReference>
<keyword evidence="9 12" id="KW-0131">Cell cycle</keyword>
<dbReference type="PROSITE" id="PS50059">
    <property type="entry name" value="FKBP_PPIASE"/>
    <property type="match status" value="1"/>
</dbReference>
<dbReference type="InterPro" id="IPR005215">
    <property type="entry name" value="Trig_fac"/>
</dbReference>